<dbReference type="GO" id="GO:1990837">
    <property type="term" value="F:sequence-specific double-stranded DNA binding"/>
    <property type="evidence" value="ECO:0007669"/>
    <property type="project" value="TreeGrafter"/>
</dbReference>
<dbReference type="Proteomes" id="UP000694844">
    <property type="component" value="Chromosome 5"/>
</dbReference>
<feature type="region of interest" description="Disordered" evidence="2">
    <location>
        <begin position="914"/>
        <end position="953"/>
    </location>
</feature>
<evidence type="ECO:0000313" key="4">
    <source>
        <dbReference type="Proteomes" id="UP000694844"/>
    </source>
</evidence>
<dbReference type="PANTHER" id="PTHR47279:SF1">
    <property type="entry name" value="TRANSCRIPTION FACTOR SOX-30"/>
    <property type="match status" value="1"/>
</dbReference>
<keyword evidence="1" id="KW-0539">Nucleus</keyword>
<dbReference type="SUPFAM" id="SSF47095">
    <property type="entry name" value="HMG-box"/>
    <property type="match status" value="1"/>
</dbReference>
<feature type="compositionally biased region" description="Polar residues" evidence="2">
    <location>
        <begin position="91"/>
        <end position="103"/>
    </location>
</feature>
<keyword evidence="4" id="KW-1185">Reference proteome</keyword>
<feature type="compositionally biased region" description="Polar residues" evidence="2">
    <location>
        <begin position="659"/>
        <end position="677"/>
    </location>
</feature>
<evidence type="ECO:0000256" key="1">
    <source>
        <dbReference type="PROSITE-ProRule" id="PRU00267"/>
    </source>
</evidence>
<dbReference type="Pfam" id="PF00505">
    <property type="entry name" value="HMG_box"/>
    <property type="match status" value="1"/>
</dbReference>
<organism evidence="4 5">
    <name type="scientific">Crassostrea virginica</name>
    <name type="common">Eastern oyster</name>
    <dbReference type="NCBI Taxonomy" id="6565"/>
    <lineage>
        <taxon>Eukaryota</taxon>
        <taxon>Metazoa</taxon>
        <taxon>Spiralia</taxon>
        <taxon>Lophotrochozoa</taxon>
        <taxon>Mollusca</taxon>
        <taxon>Bivalvia</taxon>
        <taxon>Autobranchia</taxon>
        <taxon>Pteriomorphia</taxon>
        <taxon>Ostreida</taxon>
        <taxon>Ostreoidea</taxon>
        <taxon>Ostreidae</taxon>
        <taxon>Crassostrea</taxon>
    </lineage>
</organism>
<feature type="compositionally biased region" description="Polar residues" evidence="2">
    <location>
        <begin position="402"/>
        <end position="416"/>
    </location>
</feature>
<feature type="DNA-binding region" description="HMG box" evidence="1">
    <location>
        <begin position="161"/>
        <end position="229"/>
    </location>
</feature>
<feature type="region of interest" description="Disordered" evidence="2">
    <location>
        <begin position="78"/>
        <end position="140"/>
    </location>
</feature>
<dbReference type="OrthoDB" id="6247875at2759"/>
<dbReference type="PROSITE" id="PS50118">
    <property type="entry name" value="HMG_BOX_2"/>
    <property type="match status" value="1"/>
</dbReference>
<feature type="compositionally biased region" description="Low complexity" evidence="2">
    <location>
        <begin position="291"/>
        <end position="304"/>
    </location>
</feature>
<feature type="region of interest" description="Disordered" evidence="2">
    <location>
        <begin position="257"/>
        <end position="336"/>
    </location>
</feature>
<sequence>MEKEKKSDASYQMDEKMTQKPSTVKYFYFDKDGRQLSEETVRQLKINVKGNVVLASGLADSHLDGTYSENDFQKLASQQAATTKGEHGKQKTSVPNFQASHNGQIYLVTPDGGLRPAVKSSEANAEPENPEKKQSTEKVMPGTNIEYRNRGTNHINRNGKVKRPMNAFMLWAREFRGKLAEQMPNASNAEISVGLGQVWANLPTLEKQHFYLEAERVKNQHRRDFPGWVYQPNITKRQNQKDTQHTRMWQRFVSKEAETKVKDKATPQLNQSSSEVSCTSDSTEVEDPKKSSSSSSQKGTSKVSEGSEVTDKGRKPQKNGLTLDQRKQQQESKIDAQTIQSTVKQICVSSNSQPRVYSQPIPSFKEFKMEVMSSEKPKRNASYGQSESQSFSGDRADKAPVKSTQPPNSANSSQLTYRPPPVAMVTQVHHSTAYNRGPIPTPAVQVSKLGRPNTNVLKYDYRPQSKATPFIPMSRPLVSSAVVVSSSGQVRQPFISFETPRAQNQTMANQFVPQQMNTAPHQTTSPQHHAIVNSDHSPSSDDLQQPIAIPTLPNLNDKADPLWPFPFPPVQQGPQTHLLYEGSVSETINPKTILSDPYAPFYFDNYVNQVRPSELQVDINGWQQYLSDDHTRVRDNQPPSYPHRVKQCPSDLEICPSPASHTLSRNQAQQSSSGAELTSSISTGSMTSSSNAGAYQKLNMNMIQQGESSTSLTASTSQENMHQQGSVNAWYVNPEKQNSMIQHVEGDNQQEEEGNVIHITPVQTPSGHHIGTMIQNFGSNEISINSAHYGNENLYHCVPQFSSSGGRNQGKGVEFGSAMSSAFNAIDGEIDSYENTSEKYPIPGCNETVTCSMLPQGEAQQICLQPSGSTESFQTISKYQDENNRPIKKRSYKIIEGLLENEVWMAQHKPRQTMSATVQSLSDLDDGKETVGSKSDDKLLRKEGKINSQDAQNLDQVLSGEDNGEESVTNLPQAVEGDKMLEVERNTIVDGAGITGVKGSDMAENGNVIDEGHMTEEDASNLKGDGRCNMIEDEESMMGSHNNKLPDDDAIPECIENTQEKTTSNAGSVAAREFAPFKRMERKHDEELTGEIPEALNSRDVLEEEYSPDKTEQENNQTLINPKQLLCNSETTNINEVKDLNSEIPMVKTEPEIYEGIEADIEIKTEPLDEDHTESSMLRETHEETDGNAEDATNDAESSELSQLEIVIDNAEMMSPSNCEEQYHVSNDKEISGSETQNPLLTCKISKNQMSEILEDESSSDLDTIKTRESGTKSERIFKSIQLVEKNRSNVVDTMKKSHCQNTQYPDYSSSMESGDASASVERMALESDVPLPSLIRTRNKRRRPLQESPVRTSKRQRN</sequence>
<name>A0A8B8EH01_CRAVI</name>
<dbReference type="Gene3D" id="1.10.30.10">
    <property type="entry name" value="High mobility group box domain"/>
    <property type="match status" value="1"/>
</dbReference>
<feature type="compositionally biased region" description="Polar residues" evidence="2">
    <location>
        <begin position="382"/>
        <end position="392"/>
    </location>
</feature>
<feature type="compositionally biased region" description="Low complexity" evidence="2">
    <location>
        <begin position="1309"/>
        <end position="1320"/>
    </location>
</feature>
<dbReference type="GO" id="GO:0005634">
    <property type="term" value="C:nucleus"/>
    <property type="evidence" value="ECO:0007669"/>
    <property type="project" value="UniProtKB-UniRule"/>
</dbReference>
<dbReference type="SMART" id="SM00398">
    <property type="entry name" value="HMG"/>
    <property type="match status" value="1"/>
</dbReference>
<feature type="region of interest" description="Disordered" evidence="2">
    <location>
        <begin position="1302"/>
        <end position="1359"/>
    </location>
</feature>
<feature type="compositionally biased region" description="Acidic residues" evidence="2">
    <location>
        <begin position="1186"/>
        <end position="1198"/>
    </location>
</feature>
<feature type="compositionally biased region" description="Basic and acidic residues" evidence="2">
    <location>
        <begin position="925"/>
        <end position="945"/>
    </location>
</feature>
<feature type="region of interest" description="Disordered" evidence="2">
    <location>
        <begin position="368"/>
        <end position="418"/>
    </location>
</feature>
<feature type="region of interest" description="Disordered" evidence="2">
    <location>
        <begin position="1166"/>
        <end position="1200"/>
    </location>
</feature>
<feature type="region of interest" description="Disordered" evidence="2">
    <location>
        <begin position="518"/>
        <end position="548"/>
    </location>
</feature>
<dbReference type="GeneID" id="111134191"/>
<dbReference type="PANTHER" id="PTHR47279">
    <property type="entry name" value="TRANSCRIPTION FACTOR SOX-30"/>
    <property type="match status" value="1"/>
</dbReference>
<feature type="domain" description="HMG box" evidence="3">
    <location>
        <begin position="161"/>
        <end position="229"/>
    </location>
</feature>
<dbReference type="KEGG" id="cvn:111134191"/>
<evidence type="ECO:0000256" key="2">
    <source>
        <dbReference type="SAM" id="MobiDB-lite"/>
    </source>
</evidence>
<feature type="compositionally biased region" description="Basic and acidic residues" evidence="2">
    <location>
        <begin position="368"/>
        <end position="378"/>
    </location>
</feature>
<dbReference type="GO" id="GO:0000981">
    <property type="term" value="F:DNA-binding transcription factor activity, RNA polymerase II-specific"/>
    <property type="evidence" value="ECO:0007669"/>
    <property type="project" value="TreeGrafter"/>
</dbReference>
<dbReference type="InterPro" id="IPR036910">
    <property type="entry name" value="HMG_box_dom_sf"/>
</dbReference>
<feature type="region of interest" description="Disordered" evidence="2">
    <location>
        <begin position="631"/>
        <end position="689"/>
    </location>
</feature>
<reference evidence="5" key="1">
    <citation type="submission" date="2025-08" db="UniProtKB">
        <authorList>
            <consortium name="RefSeq"/>
        </authorList>
    </citation>
    <scope>IDENTIFICATION</scope>
    <source>
        <tissue evidence="5">Whole sample</tissue>
    </source>
</reference>
<accession>A0A8B8EH01</accession>
<dbReference type="RefSeq" id="XP_022338738.1">
    <property type="nucleotide sequence ID" value="XM_022483030.1"/>
</dbReference>
<gene>
    <name evidence="5" type="primary">LOC111134191</name>
</gene>
<evidence type="ECO:0000259" key="3">
    <source>
        <dbReference type="PROSITE" id="PS50118"/>
    </source>
</evidence>
<feature type="compositionally biased region" description="Low complexity" evidence="2">
    <location>
        <begin position="678"/>
        <end position="689"/>
    </location>
</feature>
<feature type="compositionally biased region" description="Basic and acidic residues" evidence="2">
    <location>
        <begin position="1173"/>
        <end position="1185"/>
    </location>
</feature>
<evidence type="ECO:0000313" key="5">
    <source>
        <dbReference type="RefSeq" id="XP_022338738.1"/>
    </source>
</evidence>
<feature type="compositionally biased region" description="Low complexity" evidence="2">
    <location>
        <begin position="272"/>
        <end position="282"/>
    </location>
</feature>
<feature type="compositionally biased region" description="Basic and acidic residues" evidence="2">
    <location>
        <begin position="324"/>
        <end position="334"/>
    </location>
</feature>
<protein>
    <submittedName>
        <fullName evidence="5">Uncharacterized protein LOC111134191 isoform X1</fullName>
    </submittedName>
</protein>
<proteinExistence type="predicted"/>
<dbReference type="InterPro" id="IPR009071">
    <property type="entry name" value="HMG_box_dom"/>
</dbReference>
<dbReference type="InterPro" id="IPR052856">
    <property type="entry name" value="SOX30_TF"/>
</dbReference>
<feature type="compositionally biased region" description="Polar residues" evidence="2">
    <location>
        <begin position="518"/>
        <end position="527"/>
    </location>
</feature>
<feature type="compositionally biased region" description="Polar residues" evidence="2">
    <location>
        <begin position="534"/>
        <end position="543"/>
    </location>
</feature>
<keyword evidence="1" id="KW-0238">DNA-binding</keyword>